<name>A0A919T6Z8_9ACTN</name>
<reference evidence="2 3" key="1">
    <citation type="submission" date="2021-03" db="EMBL/GenBank/DDBJ databases">
        <title>Whole genome shotgun sequence of Actinoplanes toevensis NBRC 105298.</title>
        <authorList>
            <person name="Komaki H."/>
            <person name="Tamura T."/>
        </authorList>
    </citation>
    <scope>NUCLEOTIDE SEQUENCE [LARGE SCALE GENOMIC DNA]</scope>
    <source>
        <strain evidence="2 3">NBRC 105298</strain>
    </source>
</reference>
<organism evidence="2 3">
    <name type="scientific">Paractinoplanes toevensis</name>
    <dbReference type="NCBI Taxonomy" id="571911"/>
    <lineage>
        <taxon>Bacteria</taxon>
        <taxon>Bacillati</taxon>
        <taxon>Actinomycetota</taxon>
        <taxon>Actinomycetes</taxon>
        <taxon>Micromonosporales</taxon>
        <taxon>Micromonosporaceae</taxon>
        <taxon>Paractinoplanes</taxon>
    </lineage>
</organism>
<evidence type="ECO:0000256" key="1">
    <source>
        <dbReference type="SAM" id="Phobius"/>
    </source>
</evidence>
<evidence type="ECO:0000313" key="3">
    <source>
        <dbReference type="Proteomes" id="UP000677082"/>
    </source>
</evidence>
<proteinExistence type="predicted"/>
<dbReference type="RefSeq" id="WP_213005964.1">
    <property type="nucleotide sequence ID" value="NZ_BOQN01000022.1"/>
</dbReference>
<dbReference type="EMBL" id="BOQN01000022">
    <property type="protein sequence ID" value="GIM90013.1"/>
    <property type="molecule type" value="Genomic_DNA"/>
</dbReference>
<evidence type="ECO:0000313" key="2">
    <source>
        <dbReference type="EMBL" id="GIM90013.1"/>
    </source>
</evidence>
<sequence length="143" mass="15877">MRHWPLLVIEPAALHSARGWKDDAAIIVATLVLAALTKRYLEDPVRTVAWWRRLVPTYAMGAAGMAVVLAVAATWSGVENHRQDRYQRQLVAQVASAEGCFGAAALDPGSTCGRSRQGEYVPKSSTWQRGAMPEMCRHRCRWC</sequence>
<keyword evidence="1" id="KW-0472">Membrane</keyword>
<dbReference type="Proteomes" id="UP000677082">
    <property type="component" value="Unassembled WGS sequence"/>
</dbReference>
<comment type="caution">
    <text evidence="2">The sequence shown here is derived from an EMBL/GenBank/DDBJ whole genome shotgun (WGS) entry which is preliminary data.</text>
</comment>
<keyword evidence="1" id="KW-1133">Transmembrane helix</keyword>
<keyword evidence="3" id="KW-1185">Reference proteome</keyword>
<dbReference type="AlphaFoldDB" id="A0A919T6Z8"/>
<keyword evidence="1" id="KW-0812">Transmembrane</keyword>
<accession>A0A919T6Z8</accession>
<protein>
    <submittedName>
        <fullName evidence="2">Uncharacterized protein</fullName>
    </submittedName>
</protein>
<gene>
    <name evidence="2" type="ORF">Ato02nite_018060</name>
</gene>
<feature type="transmembrane region" description="Helical" evidence="1">
    <location>
        <begin position="57"/>
        <end position="78"/>
    </location>
</feature>